<dbReference type="Pfam" id="PF00111">
    <property type="entry name" value="Fer2"/>
    <property type="match status" value="1"/>
</dbReference>
<organism evidence="3 4">
    <name type="scientific">Streptomyces spectabilis</name>
    <dbReference type="NCBI Taxonomy" id="68270"/>
    <lineage>
        <taxon>Bacteria</taxon>
        <taxon>Bacillati</taxon>
        <taxon>Actinomycetota</taxon>
        <taxon>Actinomycetes</taxon>
        <taxon>Kitasatosporales</taxon>
        <taxon>Streptomycetaceae</taxon>
        <taxon>Streptomyces</taxon>
    </lineage>
</organism>
<dbReference type="SUPFAM" id="SSF54292">
    <property type="entry name" value="2Fe-2S ferredoxin-like"/>
    <property type="match status" value="1"/>
</dbReference>
<reference evidence="3 4" key="1">
    <citation type="submission" date="2017-09" db="EMBL/GenBank/DDBJ databases">
        <authorList>
            <person name="Lee N."/>
            <person name="Cho B.-K."/>
        </authorList>
    </citation>
    <scope>NUCLEOTIDE SEQUENCE [LARGE SCALE GENOMIC DNA]</scope>
    <source>
        <strain evidence="3 4">ATCC 27465</strain>
    </source>
</reference>
<evidence type="ECO:0000313" key="3">
    <source>
        <dbReference type="EMBL" id="QEV63604.1"/>
    </source>
</evidence>
<dbReference type="InterPro" id="IPR012675">
    <property type="entry name" value="Beta-grasp_dom_sf"/>
</dbReference>
<dbReference type="AlphaFoldDB" id="A0A5P2XIX5"/>
<accession>A0A5P2XIX5</accession>
<evidence type="ECO:0000256" key="1">
    <source>
        <dbReference type="SAM" id="MobiDB-lite"/>
    </source>
</evidence>
<dbReference type="KEGG" id="sspb:CP982_36960"/>
<dbReference type="Gene3D" id="3.10.20.30">
    <property type="match status" value="1"/>
</dbReference>
<proteinExistence type="predicted"/>
<feature type="domain" description="2Fe-2S ferredoxin-type" evidence="2">
    <location>
        <begin position="10"/>
        <end position="71"/>
    </location>
</feature>
<feature type="region of interest" description="Disordered" evidence="1">
    <location>
        <begin position="80"/>
        <end position="104"/>
    </location>
</feature>
<dbReference type="RefSeq" id="WP_150514458.1">
    <property type="nucleotide sequence ID" value="NZ_BMSQ01000006.1"/>
</dbReference>
<name>A0A5P2XIX5_STRST</name>
<feature type="compositionally biased region" description="Basic and acidic residues" evidence="1">
    <location>
        <begin position="85"/>
        <end position="104"/>
    </location>
</feature>
<dbReference type="Proteomes" id="UP000326505">
    <property type="component" value="Chromosome"/>
</dbReference>
<dbReference type="EMBL" id="CP023690">
    <property type="protein sequence ID" value="QEV63604.1"/>
    <property type="molecule type" value="Genomic_DNA"/>
</dbReference>
<dbReference type="OrthoDB" id="9796486at2"/>
<dbReference type="GO" id="GO:0051536">
    <property type="term" value="F:iron-sulfur cluster binding"/>
    <property type="evidence" value="ECO:0007669"/>
    <property type="project" value="InterPro"/>
</dbReference>
<gene>
    <name evidence="3" type="ORF">CP982_36960</name>
</gene>
<dbReference type="CDD" id="cd00207">
    <property type="entry name" value="fer2"/>
    <property type="match status" value="1"/>
</dbReference>
<dbReference type="InterPro" id="IPR036010">
    <property type="entry name" value="2Fe-2S_ferredoxin-like_sf"/>
</dbReference>
<evidence type="ECO:0000259" key="2">
    <source>
        <dbReference type="Pfam" id="PF00111"/>
    </source>
</evidence>
<sequence length="104" mass="11256">MFTRTGAESTVDATPPLLAVGESAGVAMPYGCRRGICFGCLTPLTYGRVRDLRTGEVHERTGQMIQTCVSAAAGPLALDAWPPRSPRDCDPARFHRDDPRKAPR</sequence>
<protein>
    <recommendedName>
        <fullName evidence="2">2Fe-2S ferredoxin-type domain-containing protein</fullName>
    </recommendedName>
</protein>
<evidence type="ECO:0000313" key="4">
    <source>
        <dbReference type="Proteomes" id="UP000326505"/>
    </source>
</evidence>
<dbReference type="InterPro" id="IPR001041">
    <property type="entry name" value="2Fe-2S_ferredoxin-type"/>
</dbReference>